<dbReference type="Gene3D" id="3.90.1530.10">
    <property type="entry name" value="Conserved hypothetical protein from pyrococcus furiosus pfu- 392566-001, ParB domain"/>
    <property type="match status" value="1"/>
</dbReference>
<reference evidence="1 2" key="1">
    <citation type="journal article" date="2020" name="Biotechnol. Biofuels">
        <title>New insights from the biogas microbiome by comprehensive genome-resolved metagenomics of nearly 1600 species originating from multiple anaerobic digesters.</title>
        <authorList>
            <person name="Campanaro S."/>
            <person name="Treu L."/>
            <person name="Rodriguez-R L.M."/>
            <person name="Kovalovszki A."/>
            <person name="Ziels R.M."/>
            <person name="Maus I."/>
            <person name="Zhu X."/>
            <person name="Kougias P.G."/>
            <person name="Basile A."/>
            <person name="Luo G."/>
            <person name="Schluter A."/>
            <person name="Konstantinidis K.T."/>
            <person name="Angelidaki I."/>
        </authorList>
    </citation>
    <scope>NUCLEOTIDE SEQUENCE [LARGE SCALE GENOMIC DNA]</scope>
    <source>
        <strain evidence="1">AS07pgkLD_105</strain>
    </source>
</reference>
<dbReference type="AlphaFoldDB" id="A0A847D3W4"/>
<accession>A0A847D3W4</accession>
<protein>
    <submittedName>
        <fullName evidence="1">ParB N-terminal domain-containing protein</fullName>
    </submittedName>
</protein>
<gene>
    <name evidence="1" type="ORF">GX662_04370</name>
</gene>
<evidence type="ECO:0000313" key="2">
    <source>
        <dbReference type="Proteomes" id="UP000589373"/>
    </source>
</evidence>
<name>A0A847D3W4_9LACT</name>
<dbReference type="InterPro" id="IPR046681">
    <property type="entry name" value="DUF6551"/>
</dbReference>
<proteinExistence type="predicted"/>
<dbReference type="CDD" id="cd16387">
    <property type="entry name" value="ParB_N_Srx"/>
    <property type="match status" value="1"/>
</dbReference>
<dbReference type="Proteomes" id="UP000589373">
    <property type="component" value="Unassembled WGS sequence"/>
</dbReference>
<comment type="caution">
    <text evidence="1">The sequence shown here is derived from an EMBL/GenBank/DDBJ whole genome shotgun (WGS) entry which is preliminary data.</text>
</comment>
<evidence type="ECO:0000313" key="1">
    <source>
        <dbReference type="EMBL" id="NLD31479.1"/>
    </source>
</evidence>
<dbReference type="InterPro" id="IPR036086">
    <property type="entry name" value="ParB/Sulfiredoxin_sf"/>
</dbReference>
<sequence>MVVDDYQRQLRVSNVTKIVKNYNPVGFGLLQVSHRDGRYFVFDGQHRLEAAKRLKMTTVECLVYEGMSYEDEANAWKYFNSASTKPTQLDRAKVELITGDPMAVELDRCVSRTDFYIDYENQGANGGIGAYLTLKKIFIDHGEMNLTHTLQILRSAYGSERKAFQESTLFGISNFLIQYSANEKYDEKWLIKRLEDTGIDNLISMINQNKKMFNVTKKEAATSVLLQIYNKNKVTKNKLS</sequence>
<dbReference type="Pfam" id="PF20188">
    <property type="entry name" value="DUF6551"/>
    <property type="match status" value="1"/>
</dbReference>
<dbReference type="SUPFAM" id="SSF110849">
    <property type="entry name" value="ParB/Sulfiredoxin"/>
    <property type="match status" value="1"/>
</dbReference>
<organism evidence="1 2">
    <name type="scientific">Trichococcus flocculiformis</name>
    <dbReference type="NCBI Taxonomy" id="82803"/>
    <lineage>
        <taxon>Bacteria</taxon>
        <taxon>Bacillati</taxon>
        <taxon>Bacillota</taxon>
        <taxon>Bacilli</taxon>
        <taxon>Lactobacillales</taxon>
        <taxon>Carnobacteriaceae</taxon>
        <taxon>Trichococcus</taxon>
    </lineage>
</organism>
<dbReference type="EMBL" id="JAAZCD010000103">
    <property type="protein sequence ID" value="NLD31479.1"/>
    <property type="molecule type" value="Genomic_DNA"/>
</dbReference>